<dbReference type="EMBL" id="CP106738">
    <property type="protein sequence ID" value="UXX81754.1"/>
    <property type="molecule type" value="Genomic_DNA"/>
</dbReference>
<evidence type="ECO:0000313" key="3">
    <source>
        <dbReference type="EMBL" id="UXX81754.1"/>
    </source>
</evidence>
<evidence type="ECO:0000259" key="2">
    <source>
        <dbReference type="Pfam" id="PF00561"/>
    </source>
</evidence>
<dbReference type="SUPFAM" id="SSF53474">
    <property type="entry name" value="alpha/beta-Hydrolases"/>
    <property type="match status" value="1"/>
</dbReference>
<dbReference type="InterPro" id="IPR050266">
    <property type="entry name" value="AB_hydrolase_sf"/>
</dbReference>
<protein>
    <submittedName>
        <fullName evidence="3">Alpha/beta hydrolase</fullName>
    </submittedName>
</protein>
<dbReference type="PRINTS" id="PR00111">
    <property type="entry name" value="ABHYDROLASE"/>
</dbReference>
<dbReference type="PANTHER" id="PTHR43798:SF31">
    <property type="entry name" value="AB HYDROLASE SUPERFAMILY PROTEIN YCLE"/>
    <property type="match status" value="1"/>
</dbReference>
<organism evidence="3 4">
    <name type="scientific">Roseovarius pelagicus</name>
    <dbReference type="NCBI Taxonomy" id="2980108"/>
    <lineage>
        <taxon>Bacteria</taxon>
        <taxon>Pseudomonadati</taxon>
        <taxon>Pseudomonadota</taxon>
        <taxon>Alphaproteobacteria</taxon>
        <taxon>Rhodobacterales</taxon>
        <taxon>Roseobacteraceae</taxon>
        <taxon>Roseovarius</taxon>
    </lineage>
</organism>
<dbReference type="Pfam" id="PF00561">
    <property type="entry name" value="Abhydrolase_1"/>
    <property type="match status" value="1"/>
</dbReference>
<gene>
    <name evidence="3" type="ORF">N7U68_11500</name>
</gene>
<feature type="domain" description="AB hydrolase-1" evidence="2">
    <location>
        <begin position="22"/>
        <end position="248"/>
    </location>
</feature>
<evidence type="ECO:0000313" key="4">
    <source>
        <dbReference type="Proteomes" id="UP001064087"/>
    </source>
</evidence>
<accession>A0ABY6D792</accession>
<dbReference type="Gene3D" id="3.40.50.1820">
    <property type="entry name" value="alpha/beta hydrolase"/>
    <property type="match status" value="1"/>
</dbReference>
<keyword evidence="4" id="KW-1185">Reference proteome</keyword>
<keyword evidence="1 3" id="KW-0378">Hydrolase</keyword>
<dbReference type="InterPro" id="IPR029058">
    <property type="entry name" value="AB_hydrolase_fold"/>
</dbReference>
<dbReference type="InterPro" id="IPR000073">
    <property type="entry name" value="AB_hydrolase_1"/>
</dbReference>
<evidence type="ECO:0000256" key="1">
    <source>
        <dbReference type="ARBA" id="ARBA00022801"/>
    </source>
</evidence>
<sequence length="263" mass="28817">MSLPSLPPAIDCAIWEEGTGEPLFLIHGIGASHATWNGIVANLKSDFRCITYDLRGHGISPLPNGQFDLEALVSDLEAVRAKLGIEKAHFAGHSLGGMIGPAYARHFPDRVKTLGLLSTAAGRTEEDSAKVQGVVAAMERDGIENILTTLVDRWYTDDFAAKNPEIVQARLKQITGMSADVFLNVFHIYATTEMAPWLNEVKAPSLVLTGENDGACNPRLNRFIESQLDDCELVILEGLKHSILMEAPDQVAEHMRRFITLRS</sequence>
<name>A0ABY6D792_9RHOB</name>
<dbReference type="RefSeq" id="WP_263046879.1">
    <property type="nucleotide sequence ID" value="NZ_CP106738.1"/>
</dbReference>
<reference evidence="3" key="1">
    <citation type="submission" date="2022-10" db="EMBL/GenBank/DDBJ databases">
        <title>Roseovarius pelagicus sp. nov., isolated from Arctic seawater.</title>
        <authorList>
            <person name="Hong Y.W."/>
            <person name="Hwang C.Y."/>
        </authorList>
    </citation>
    <scope>NUCLEOTIDE SEQUENCE</scope>
    <source>
        <strain evidence="3">HL-MP18</strain>
    </source>
</reference>
<proteinExistence type="predicted"/>
<dbReference type="GO" id="GO:0016787">
    <property type="term" value="F:hydrolase activity"/>
    <property type="evidence" value="ECO:0007669"/>
    <property type="project" value="UniProtKB-KW"/>
</dbReference>
<dbReference type="Proteomes" id="UP001064087">
    <property type="component" value="Chromosome"/>
</dbReference>
<dbReference type="PANTHER" id="PTHR43798">
    <property type="entry name" value="MONOACYLGLYCEROL LIPASE"/>
    <property type="match status" value="1"/>
</dbReference>